<feature type="transmembrane region" description="Helical" evidence="1">
    <location>
        <begin position="89"/>
        <end position="114"/>
    </location>
</feature>
<keyword evidence="1" id="KW-0472">Membrane</keyword>
<dbReference type="Proteomes" id="UP001302666">
    <property type="component" value="Plasmid unnamed4"/>
</dbReference>
<reference evidence="2 3" key="1">
    <citation type="submission" date="2023-10" db="EMBL/GenBank/DDBJ databases">
        <title>Eight complete genome sequences of bacteria isolated from laboratory stock of Giant Kelp gametophytes.</title>
        <authorList>
            <person name="Tolentino B."/>
            <person name="Nuzhdin S."/>
        </authorList>
    </citation>
    <scope>NUCLEOTIDE SEQUENCE [LARGE SCALE GENOMIC DNA]</scope>
    <source>
        <strain evidence="2 3">LC.270.F.C4</strain>
        <plasmid evidence="2 3">unnamed4</plasmid>
    </source>
</reference>
<keyword evidence="2" id="KW-0614">Plasmid</keyword>
<feature type="transmembrane region" description="Helical" evidence="1">
    <location>
        <begin position="43"/>
        <end position="68"/>
    </location>
</feature>
<keyword evidence="1" id="KW-0812">Transmembrane</keyword>
<geneLocation type="plasmid" evidence="2 3">
    <name>unnamed4</name>
</geneLocation>
<sequence>MLKLSAIFFVLLIALGVVGETILPFYGGDRELAARVSKVSFVLLGGIAFAFAQPAIWGWFIQAVQNAIQRSGTKSRMAQTIMRPGLKSTARSAGLGLCCFFLIMTAVLAFQLWLQR</sequence>
<gene>
    <name evidence="2" type="ORF">R1T40_22035</name>
</gene>
<organism evidence="2 3">
    <name type="scientific">Tritonibacter scottomollicae</name>
    <name type="common">Epibacterium scottomollicae</name>
    <dbReference type="NCBI Taxonomy" id="483013"/>
    <lineage>
        <taxon>Bacteria</taxon>
        <taxon>Pseudomonadati</taxon>
        <taxon>Pseudomonadota</taxon>
        <taxon>Alphaproteobacteria</taxon>
        <taxon>Rhodobacterales</taxon>
        <taxon>Paracoccaceae</taxon>
        <taxon>Tritonibacter</taxon>
    </lineage>
</organism>
<evidence type="ECO:0000313" key="3">
    <source>
        <dbReference type="Proteomes" id="UP001302666"/>
    </source>
</evidence>
<proteinExistence type="predicted"/>
<dbReference type="EMBL" id="CP136707">
    <property type="protein sequence ID" value="WOI35422.1"/>
    <property type="molecule type" value="Genomic_DNA"/>
</dbReference>
<accession>A0ABZ0HM62</accession>
<name>A0ABZ0HM62_TRISK</name>
<protein>
    <submittedName>
        <fullName evidence="2">Uncharacterized protein</fullName>
    </submittedName>
</protein>
<keyword evidence="1" id="KW-1133">Transmembrane helix</keyword>
<keyword evidence="3" id="KW-1185">Reference proteome</keyword>
<evidence type="ECO:0000313" key="2">
    <source>
        <dbReference type="EMBL" id="WOI35422.1"/>
    </source>
</evidence>
<dbReference type="RefSeq" id="WP_072506813.1">
    <property type="nucleotide sequence ID" value="NZ_CP136707.1"/>
</dbReference>
<evidence type="ECO:0000256" key="1">
    <source>
        <dbReference type="SAM" id="Phobius"/>
    </source>
</evidence>